<comment type="function">
    <text evidence="17">In addition to polymerase activity, this DNA polymerase exhibits 3'-5' and 5'-3' exonuclease activity.</text>
</comment>
<dbReference type="SMART" id="SM00279">
    <property type="entry name" value="HhH2"/>
    <property type="match status" value="1"/>
</dbReference>
<dbReference type="Gene3D" id="3.30.420.10">
    <property type="entry name" value="Ribonuclease H-like superfamily/Ribonuclease H"/>
    <property type="match status" value="1"/>
</dbReference>
<evidence type="ECO:0000256" key="1">
    <source>
        <dbReference type="ARBA" id="ARBA00007705"/>
    </source>
</evidence>
<evidence type="ECO:0000256" key="6">
    <source>
        <dbReference type="ARBA" id="ARBA00022695"/>
    </source>
</evidence>
<sequence>MSDRNGPVILVDGSSFLFRAFHALPPLNAPDGTPTGAIHGVVNMLLKMRREAAPSHMAVVFDAPGKTFRDDIYPDYKAHRPPLPDDLRVQIEPVHALVRALGFPLLCVEGVEADDVIGTLMHEARENGEEVIVATADKDFAQLVAPGVTLVNTMSNKTTDVAAVEEKYGIHPGQFIDFLALVGDKVDNIPGVPGCGPKTATKWINQYGSLDGIIRHAEEIKGKVGQSLRDSLEFLPISRELVTIRTDCDLPVRLNELVIEPADVQTGLALADRYGLNSLRRWFGEQGLVEGEGVTETVERPEADYRTITDVAALDQWIERIEAAPRVAFDTETDSLEPMQNRVVGLSFAIDPHEAIYVPLAHVGAHGERVEPQLDRDEVLARLKPWLEDERPTKILQNAKFDMHALANHGITLAGLVDDSMLESYVLDPTASRHDMDTLASRELSHQTTTFEEIAGKGAKQLTFDQIEIDVATPYAAEDADITLQLADRLRARLAETPSLMAVYEEIERPLVPVLFSMERAGVAIDSEQLARQGEAIAERIAAIESQAHEIAGEAFNLGSTKQLKSILFERMGLPVKVKTPKGEPSTNEEALSALVDEHPLAQLILDYRGLTKLKTTYIDRLPERIDPDTGRVHSMFHQAVTATGRLSSSNPNLQNIPVRTEEGRRIRKAFVASPGHKLVSADYSQIELRIMAHLSGDEGLLKAFEQGEDIHRATAREVFADGGEVSDEQRRAAKAINFGLIYGMSAFGLARQIGVGRTEAQDYIDRYFARYPGVARYMDETRARAHERGFVETVFGRRLYLPELKSRNGQRRQYAERTAINAPMQGTAADIIKRAMLALHANVVKTGRARMIIQVHDELIFEVPADEAISLADEIERTMIRAADLRVPLEVGIGIGESWDEAH</sequence>
<dbReference type="Gene3D" id="1.10.150.20">
    <property type="entry name" value="5' to 3' exonuclease, C-terminal subdomain"/>
    <property type="match status" value="2"/>
</dbReference>
<feature type="domain" description="3'-5' exonuclease" evidence="18">
    <location>
        <begin position="305"/>
        <end position="495"/>
    </location>
</feature>
<dbReference type="Gene3D" id="3.40.50.1010">
    <property type="entry name" value="5'-nuclease"/>
    <property type="match status" value="1"/>
</dbReference>
<dbReference type="EC" id="2.7.7.7" evidence="3 16"/>
<dbReference type="SUPFAM" id="SSF53098">
    <property type="entry name" value="Ribonuclease H-like"/>
    <property type="match status" value="1"/>
</dbReference>
<evidence type="ECO:0000259" key="18">
    <source>
        <dbReference type="SMART" id="SM00474"/>
    </source>
</evidence>
<dbReference type="InterPro" id="IPR020046">
    <property type="entry name" value="5-3_exonucl_a-hlix_arch_N"/>
</dbReference>
<evidence type="ECO:0000256" key="8">
    <source>
        <dbReference type="ARBA" id="ARBA00022722"/>
    </source>
</evidence>
<dbReference type="FunFam" id="1.20.1060.10:FF:000001">
    <property type="entry name" value="DNA polymerase I"/>
    <property type="match status" value="1"/>
</dbReference>
<feature type="domain" description="DNA-directed DNA polymerase family A palm" evidence="20">
    <location>
        <begin position="664"/>
        <end position="868"/>
    </location>
</feature>
<dbReference type="InterPro" id="IPR019760">
    <property type="entry name" value="DNA-dir_DNA_pol_A_CS"/>
</dbReference>
<protein>
    <recommendedName>
        <fullName evidence="4 16">DNA polymerase I</fullName>
        <ecNumber evidence="3 16">2.7.7.7</ecNumber>
    </recommendedName>
</protein>
<dbReference type="InterPro" id="IPR018320">
    <property type="entry name" value="DNA_polymerase_1"/>
</dbReference>
<dbReference type="GO" id="GO:0008408">
    <property type="term" value="F:3'-5' exonuclease activity"/>
    <property type="evidence" value="ECO:0007669"/>
    <property type="project" value="UniProtKB-UniRule"/>
</dbReference>
<dbReference type="SUPFAM" id="SSF47807">
    <property type="entry name" value="5' to 3' exonuclease, C-terminal subdomain"/>
    <property type="match status" value="1"/>
</dbReference>
<dbReference type="InterPro" id="IPR020045">
    <property type="entry name" value="DNA_polI_H3TH"/>
</dbReference>
<evidence type="ECO:0000256" key="16">
    <source>
        <dbReference type="NCBIfam" id="TIGR00593"/>
    </source>
</evidence>
<keyword evidence="9 17" id="KW-0227">DNA damage</keyword>
<dbReference type="EMBL" id="CP046415">
    <property type="protein sequence ID" value="QGT78353.1"/>
    <property type="molecule type" value="Genomic_DNA"/>
</dbReference>
<evidence type="ECO:0000256" key="17">
    <source>
        <dbReference type="RuleBase" id="RU004460"/>
    </source>
</evidence>
<evidence type="ECO:0000256" key="12">
    <source>
        <dbReference type="ARBA" id="ARBA00022932"/>
    </source>
</evidence>
<dbReference type="KEGG" id="ghl:GM160_05265"/>
<evidence type="ECO:0000256" key="4">
    <source>
        <dbReference type="ARBA" id="ARBA00020311"/>
    </source>
</evidence>
<dbReference type="FunFam" id="3.30.420.10:FF:000026">
    <property type="entry name" value="DNA polymerase I"/>
    <property type="match status" value="1"/>
</dbReference>
<keyword evidence="8" id="KW-0540">Nuclease</keyword>
<dbReference type="Pfam" id="PF01367">
    <property type="entry name" value="5_3_exonuc"/>
    <property type="match status" value="1"/>
</dbReference>
<dbReference type="FunFam" id="1.10.150.20:FF:000003">
    <property type="entry name" value="DNA polymerase I"/>
    <property type="match status" value="1"/>
</dbReference>
<dbReference type="PRINTS" id="PR00868">
    <property type="entry name" value="DNAPOLI"/>
</dbReference>
<dbReference type="Pfam" id="PF02739">
    <property type="entry name" value="5_3_exonuc_N"/>
    <property type="match status" value="1"/>
</dbReference>
<dbReference type="SMART" id="SM00482">
    <property type="entry name" value="POLAc"/>
    <property type="match status" value="1"/>
</dbReference>
<accession>A0A6I6D344</accession>
<feature type="domain" description="5'-3' exonuclease" evidence="19">
    <location>
        <begin position="3"/>
        <end position="260"/>
    </location>
</feature>
<dbReference type="InterPro" id="IPR043502">
    <property type="entry name" value="DNA/RNA_pol_sf"/>
</dbReference>
<keyword evidence="5 17" id="KW-0808">Transferase</keyword>
<dbReference type="RefSeq" id="WP_156573725.1">
    <property type="nucleotide sequence ID" value="NZ_CP046415.1"/>
</dbReference>
<dbReference type="SMART" id="SM00475">
    <property type="entry name" value="53EXOc"/>
    <property type="match status" value="1"/>
</dbReference>
<evidence type="ECO:0000256" key="9">
    <source>
        <dbReference type="ARBA" id="ARBA00022763"/>
    </source>
</evidence>
<evidence type="ECO:0000256" key="3">
    <source>
        <dbReference type="ARBA" id="ARBA00012417"/>
    </source>
</evidence>
<keyword evidence="22" id="KW-1185">Reference proteome</keyword>
<evidence type="ECO:0000313" key="22">
    <source>
        <dbReference type="Proteomes" id="UP000427716"/>
    </source>
</evidence>
<dbReference type="PROSITE" id="PS00447">
    <property type="entry name" value="DNA_POLYMERASE_A"/>
    <property type="match status" value="1"/>
</dbReference>
<evidence type="ECO:0000256" key="7">
    <source>
        <dbReference type="ARBA" id="ARBA00022705"/>
    </source>
</evidence>
<keyword evidence="7 17" id="KW-0235">DNA replication</keyword>
<dbReference type="InterPro" id="IPR002298">
    <property type="entry name" value="DNA_polymerase_A"/>
</dbReference>
<dbReference type="InterPro" id="IPR002421">
    <property type="entry name" value="5-3_exonuclease"/>
</dbReference>
<evidence type="ECO:0000256" key="14">
    <source>
        <dbReference type="ARBA" id="ARBA00023204"/>
    </source>
</evidence>
<dbReference type="GO" id="GO:0008409">
    <property type="term" value="F:5'-3' exonuclease activity"/>
    <property type="evidence" value="ECO:0007669"/>
    <property type="project" value="UniProtKB-UniRule"/>
</dbReference>
<evidence type="ECO:0000256" key="5">
    <source>
        <dbReference type="ARBA" id="ARBA00022679"/>
    </source>
</evidence>
<keyword evidence="12 17" id="KW-0239">DNA-directed DNA polymerase</keyword>
<dbReference type="GO" id="GO:0006261">
    <property type="term" value="P:DNA-templated DNA replication"/>
    <property type="evidence" value="ECO:0007669"/>
    <property type="project" value="UniProtKB-UniRule"/>
</dbReference>
<evidence type="ECO:0000256" key="15">
    <source>
        <dbReference type="ARBA" id="ARBA00049244"/>
    </source>
</evidence>
<dbReference type="AlphaFoldDB" id="A0A6I6D344"/>
<dbReference type="GO" id="GO:0003677">
    <property type="term" value="F:DNA binding"/>
    <property type="evidence" value="ECO:0007669"/>
    <property type="project" value="UniProtKB-UniRule"/>
</dbReference>
<dbReference type="InterPro" id="IPR001098">
    <property type="entry name" value="DNA-dir_DNA_pol_A_palm_dom"/>
</dbReference>
<dbReference type="SUPFAM" id="SSF56672">
    <property type="entry name" value="DNA/RNA polymerases"/>
    <property type="match status" value="1"/>
</dbReference>
<dbReference type="InterPro" id="IPR008918">
    <property type="entry name" value="HhH2"/>
</dbReference>
<dbReference type="InterPro" id="IPR036279">
    <property type="entry name" value="5-3_exonuclease_C_sf"/>
</dbReference>
<evidence type="ECO:0000259" key="19">
    <source>
        <dbReference type="SMART" id="SM00475"/>
    </source>
</evidence>
<proteinExistence type="inferred from homology"/>
<dbReference type="Gene3D" id="1.20.1060.10">
    <property type="entry name" value="Taq DNA Polymerase, Chain T, domain 4"/>
    <property type="match status" value="1"/>
</dbReference>
<dbReference type="NCBIfam" id="NF004397">
    <property type="entry name" value="PRK05755.1"/>
    <property type="match status" value="1"/>
</dbReference>
<dbReference type="InterPro" id="IPR012337">
    <property type="entry name" value="RNaseH-like_sf"/>
</dbReference>
<evidence type="ECO:0000256" key="2">
    <source>
        <dbReference type="ARBA" id="ARBA00011541"/>
    </source>
</evidence>
<keyword evidence="6 17" id="KW-0548">Nucleotidyltransferase</keyword>
<dbReference type="CDD" id="cd06139">
    <property type="entry name" value="DNA_polA_I_Ecoli_like_exo"/>
    <property type="match status" value="1"/>
</dbReference>
<keyword evidence="13 17" id="KW-0238">DNA-binding</keyword>
<dbReference type="SUPFAM" id="SSF88723">
    <property type="entry name" value="PIN domain-like"/>
    <property type="match status" value="1"/>
</dbReference>
<dbReference type="InterPro" id="IPR002562">
    <property type="entry name" value="3'-5'_exonuclease_dom"/>
</dbReference>
<comment type="subunit">
    <text evidence="2">Single-chain monomer with multiple functions.</text>
</comment>
<dbReference type="InterPro" id="IPR036397">
    <property type="entry name" value="RNaseH_sf"/>
</dbReference>
<dbReference type="Pfam" id="PF00476">
    <property type="entry name" value="DNA_pol_A"/>
    <property type="match status" value="1"/>
</dbReference>
<dbReference type="CDD" id="cd08637">
    <property type="entry name" value="DNA_pol_A_pol_I_C"/>
    <property type="match status" value="1"/>
</dbReference>
<dbReference type="Pfam" id="PF01612">
    <property type="entry name" value="DNA_pol_A_exo1"/>
    <property type="match status" value="1"/>
</dbReference>
<evidence type="ECO:0000256" key="10">
    <source>
        <dbReference type="ARBA" id="ARBA00022801"/>
    </source>
</evidence>
<keyword evidence="11 17" id="KW-0269">Exonuclease</keyword>
<organism evidence="21 22">
    <name type="scientific">Guyparkeria halophila</name>
    <dbReference type="NCBI Taxonomy" id="47960"/>
    <lineage>
        <taxon>Bacteria</taxon>
        <taxon>Pseudomonadati</taxon>
        <taxon>Pseudomonadota</taxon>
        <taxon>Gammaproteobacteria</taxon>
        <taxon>Chromatiales</taxon>
        <taxon>Thioalkalibacteraceae</taxon>
        <taxon>Guyparkeria</taxon>
    </lineage>
</organism>
<dbReference type="CDD" id="cd09859">
    <property type="entry name" value="PIN_53EXO"/>
    <property type="match status" value="1"/>
</dbReference>
<dbReference type="FunFam" id="3.40.50.1010:FF:000001">
    <property type="entry name" value="DNA polymerase I"/>
    <property type="match status" value="1"/>
</dbReference>
<dbReference type="CDD" id="cd09898">
    <property type="entry name" value="H3TH_53EXO"/>
    <property type="match status" value="1"/>
</dbReference>
<dbReference type="InterPro" id="IPR029060">
    <property type="entry name" value="PIN-like_dom_sf"/>
</dbReference>
<reference evidence="21 22" key="1">
    <citation type="submission" date="2019-11" db="EMBL/GenBank/DDBJ databases">
        <authorList>
            <person name="Zhang J."/>
            <person name="Sun C."/>
        </authorList>
    </citation>
    <scope>NUCLEOTIDE SEQUENCE [LARGE SCALE GENOMIC DNA]</scope>
    <source>
        <strain evidence="22">sp2</strain>
    </source>
</reference>
<dbReference type="Proteomes" id="UP000427716">
    <property type="component" value="Chromosome"/>
</dbReference>
<dbReference type="NCBIfam" id="TIGR00593">
    <property type="entry name" value="pola"/>
    <property type="match status" value="1"/>
</dbReference>
<dbReference type="SMART" id="SM00474">
    <property type="entry name" value="35EXOc"/>
    <property type="match status" value="1"/>
</dbReference>
<name>A0A6I6D344_9GAMM</name>
<evidence type="ECO:0000256" key="11">
    <source>
        <dbReference type="ARBA" id="ARBA00022839"/>
    </source>
</evidence>
<dbReference type="GO" id="GO:0003887">
    <property type="term" value="F:DNA-directed DNA polymerase activity"/>
    <property type="evidence" value="ECO:0007669"/>
    <property type="project" value="UniProtKB-UniRule"/>
</dbReference>
<evidence type="ECO:0000256" key="13">
    <source>
        <dbReference type="ARBA" id="ARBA00023125"/>
    </source>
</evidence>
<comment type="catalytic activity">
    <reaction evidence="15 17">
        <text>DNA(n) + a 2'-deoxyribonucleoside 5'-triphosphate = DNA(n+1) + diphosphate</text>
        <dbReference type="Rhea" id="RHEA:22508"/>
        <dbReference type="Rhea" id="RHEA-COMP:17339"/>
        <dbReference type="Rhea" id="RHEA-COMP:17340"/>
        <dbReference type="ChEBI" id="CHEBI:33019"/>
        <dbReference type="ChEBI" id="CHEBI:61560"/>
        <dbReference type="ChEBI" id="CHEBI:173112"/>
        <dbReference type="EC" id="2.7.7.7"/>
    </reaction>
</comment>
<evidence type="ECO:0000313" key="21">
    <source>
        <dbReference type="EMBL" id="QGT78353.1"/>
    </source>
</evidence>
<keyword evidence="14 17" id="KW-0234">DNA repair</keyword>
<dbReference type="PANTHER" id="PTHR10133:SF27">
    <property type="entry name" value="DNA POLYMERASE NU"/>
    <property type="match status" value="1"/>
</dbReference>
<dbReference type="Gene3D" id="3.30.70.370">
    <property type="match status" value="1"/>
</dbReference>
<comment type="similarity">
    <text evidence="1 17">Belongs to the DNA polymerase type-A family.</text>
</comment>
<dbReference type="PANTHER" id="PTHR10133">
    <property type="entry name" value="DNA POLYMERASE I"/>
    <property type="match status" value="1"/>
</dbReference>
<dbReference type="GO" id="GO:0006302">
    <property type="term" value="P:double-strand break repair"/>
    <property type="evidence" value="ECO:0007669"/>
    <property type="project" value="TreeGrafter"/>
</dbReference>
<keyword evidence="10 17" id="KW-0378">Hydrolase</keyword>
<evidence type="ECO:0000259" key="20">
    <source>
        <dbReference type="SMART" id="SM00482"/>
    </source>
</evidence>
<dbReference type="FunFam" id="1.10.150.20:FF:000002">
    <property type="entry name" value="DNA polymerase I"/>
    <property type="match status" value="1"/>
</dbReference>
<gene>
    <name evidence="17 21" type="primary">polA</name>
    <name evidence="21" type="ORF">GM160_05265</name>
</gene>